<dbReference type="STRING" id="633149.Bresu_0408"/>
<gene>
    <name evidence="2" type="ordered locus">Bresu_0408</name>
</gene>
<accession>D9QJX1</accession>
<dbReference type="OrthoDB" id="7204250at2"/>
<dbReference type="eggNOG" id="COG1587">
    <property type="taxonomic scope" value="Bacteria"/>
</dbReference>
<dbReference type="BioCyc" id="BSUB633149:G1GM8-409-MONOMER"/>
<organism evidence="2 3">
    <name type="scientific">Brevundimonas subvibrioides (strain ATCC 15264 / DSM 4735 / LMG 14903 / NBRC 16000 / CB 81)</name>
    <name type="common">Caulobacter subvibrioides</name>
    <dbReference type="NCBI Taxonomy" id="633149"/>
    <lineage>
        <taxon>Bacteria</taxon>
        <taxon>Pseudomonadati</taxon>
        <taxon>Pseudomonadota</taxon>
        <taxon>Alphaproteobacteria</taxon>
        <taxon>Caulobacterales</taxon>
        <taxon>Caulobacteraceae</taxon>
        <taxon>Brevundimonas</taxon>
    </lineage>
</organism>
<feature type="domain" description="Tetrapyrrole biosynthesis uroporphyrinogen III synthase" evidence="1">
    <location>
        <begin position="17"/>
        <end position="216"/>
    </location>
</feature>
<dbReference type="Proteomes" id="UP000002696">
    <property type="component" value="Chromosome"/>
</dbReference>
<dbReference type="RefSeq" id="WP_013267826.1">
    <property type="nucleotide sequence ID" value="NC_014375.1"/>
</dbReference>
<reference evidence="3" key="1">
    <citation type="journal article" date="2011" name="J. Bacteriol.">
        <title>Genome sequences of eight morphologically diverse alphaproteobacteria.</title>
        <authorList>
            <consortium name="US DOE Joint Genome Institute"/>
            <person name="Brown P.J."/>
            <person name="Kysela D.T."/>
            <person name="Buechlein A."/>
            <person name="Hemmerich C."/>
            <person name="Brun Y.V."/>
        </authorList>
    </citation>
    <scope>NUCLEOTIDE SEQUENCE [LARGE SCALE GENOMIC DNA]</scope>
    <source>
        <strain evidence="3">ATCC 15264 / DSM 4735 / LMG 14903 / NBRC 16000 / CB 81</strain>
    </source>
</reference>
<dbReference type="GO" id="GO:0033014">
    <property type="term" value="P:tetrapyrrole biosynthetic process"/>
    <property type="evidence" value="ECO:0007669"/>
    <property type="project" value="InterPro"/>
</dbReference>
<dbReference type="AlphaFoldDB" id="D9QJX1"/>
<dbReference type="EMBL" id="CP002102">
    <property type="protein sequence ID" value="ADK99722.1"/>
    <property type="molecule type" value="Genomic_DNA"/>
</dbReference>
<evidence type="ECO:0000259" key="1">
    <source>
        <dbReference type="Pfam" id="PF02602"/>
    </source>
</evidence>
<sequence>MADRRRVWVTRARPGADRTAERLTTLGHTPLVVPLLAIRPLDVALDLDGVQALAFTSLNGVAAFAALSTERALPVLAVGDATARAAREAGFASVRSADGDLQALAALVRSAAPGQSVLHPGALEPAGDLAAAVGDAARVRSIAVYGAQETGAAPPGDWDTVLIHSPRAGRALAIALGDRPTLRLALAISAAAAEPLADAGFAEIRIAAAPTEAALLAALGNPRAGV</sequence>
<evidence type="ECO:0000313" key="2">
    <source>
        <dbReference type="EMBL" id="ADK99722.1"/>
    </source>
</evidence>
<name>D9QJX1_BRESC</name>
<evidence type="ECO:0000313" key="3">
    <source>
        <dbReference type="Proteomes" id="UP000002696"/>
    </source>
</evidence>
<dbReference type="InParanoid" id="D9QJX1"/>
<proteinExistence type="predicted"/>
<dbReference type="KEGG" id="bsb:Bresu_0408"/>
<dbReference type="SUPFAM" id="SSF69618">
    <property type="entry name" value="HemD-like"/>
    <property type="match status" value="1"/>
</dbReference>
<keyword evidence="3" id="KW-1185">Reference proteome</keyword>
<dbReference type="GO" id="GO:0004852">
    <property type="term" value="F:uroporphyrinogen-III synthase activity"/>
    <property type="evidence" value="ECO:0007669"/>
    <property type="project" value="InterPro"/>
</dbReference>
<dbReference type="InterPro" id="IPR003754">
    <property type="entry name" value="4pyrrol_synth_uPrphyn_synth"/>
</dbReference>
<dbReference type="Gene3D" id="3.40.50.10090">
    <property type="match status" value="2"/>
</dbReference>
<dbReference type="InterPro" id="IPR036108">
    <property type="entry name" value="4pyrrol_syn_uPrphyn_synt_sf"/>
</dbReference>
<dbReference type="Pfam" id="PF02602">
    <property type="entry name" value="HEM4"/>
    <property type="match status" value="1"/>
</dbReference>
<protein>
    <submittedName>
        <fullName evidence="2">Uroporphyrinogen III synthase HEM4</fullName>
    </submittedName>
</protein>
<dbReference type="CDD" id="cd06578">
    <property type="entry name" value="HemD"/>
    <property type="match status" value="1"/>
</dbReference>
<dbReference type="HOGENOM" id="CLU_011276_10_2_5"/>